<keyword evidence="3" id="KW-1185">Reference proteome</keyword>
<proteinExistence type="predicted"/>
<evidence type="ECO:0000256" key="1">
    <source>
        <dbReference type="SAM" id="Phobius"/>
    </source>
</evidence>
<gene>
    <name evidence="2" type="ORF">DDQ68_02945</name>
</gene>
<feature type="transmembrane region" description="Helical" evidence="1">
    <location>
        <begin position="54"/>
        <end position="78"/>
    </location>
</feature>
<evidence type="ECO:0000313" key="3">
    <source>
        <dbReference type="Proteomes" id="UP000245999"/>
    </source>
</evidence>
<feature type="transmembrane region" description="Helical" evidence="1">
    <location>
        <begin position="98"/>
        <end position="116"/>
    </location>
</feature>
<protein>
    <submittedName>
        <fullName evidence="2">Uncharacterized protein</fullName>
    </submittedName>
</protein>
<reference evidence="3" key="1">
    <citation type="submission" date="2018-04" db="EMBL/GenBank/DDBJ databases">
        <title>Complete genome of Antarctic heterotrophic bacterium Hymenobacter nivis.</title>
        <authorList>
            <person name="Terashima M."/>
        </authorList>
    </citation>
    <scope>NUCLEOTIDE SEQUENCE [LARGE SCALE GENOMIC DNA]</scope>
    <source>
        <strain evidence="3">NBRC 111535</strain>
    </source>
</reference>
<feature type="transmembrane region" description="Helical" evidence="1">
    <location>
        <begin position="12"/>
        <end position="33"/>
    </location>
</feature>
<dbReference type="KEGG" id="hnv:DDQ68_02945"/>
<keyword evidence="1" id="KW-0812">Transmembrane</keyword>
<dbReference type="Proteomes" id="UP000245999">
    <property type="component" value="Chromosome"/>
</dbReference>
<name>A0A2Z3GIU0_9BACT</name>
<evidence type="ECO:0000313" key="2">
    <source>
        <dbReference type="EMBL" id="AWM31832.1"/>
    </source>
</evidence>
<dbReference type="EMBL" id="CP029145">
    <property type="protein sequence ID" value="AWM31832.1"/>
    <property type="molecule type" value="Genomic_DNA"/>
</dbReference>
<keyword evidence="1" id="KW-1133">Transmembrane helix</keyword>
<keyword evidence="1" id="KW-0472">Membrane</keyword>
<accession>A0A2Z3GIU0</accession>
<sequence>MVAHVQNVSGIYLLIVAMVLWEGFSIYCGPLVLQQPARGLRLSAINQAMQIFSFAVNGYALKYVAGAGFMLGMDLTAAPKFLCNLTLSSLEITINREHDLVTLGINVVAVYLLFLCNKQLGLLRSQPAA</sequence>
<dbReference type="AlphaFoldDB" id="A0A2Z3GIU0"/>
<dbReference type="OrthoDB" id="1448671at2"/>
<organism evidence="2 3">
    <name type="scientific">Hymenobacter nivis</name>
    <dbReference type="NCBI Taxonomy" id="1850093"/>
    <lineage>
        <taxon>Bacteria</taxon>
        <taxon>Pseudomonadati</taxon>
        <taxon>Bacteroidota</taxon>
        <taxon>Cytophagia</taxon>
        <taxon>Cytophagales</taxon>
        <taxon>Hymenobacteraceae</taxon>
        <taxon>Hymenobacter</taxon>
    </lineage>
</organism>